<dbReference type="PANTHER" id="PTHR33365">
    <property type="entry name" value="YALI0B05434P"/>
    <property type="match status" value="1"/>
</dbReference>
<comment type="pathway">
    <text evidence="1">Mycotoxin biosynthesis.</text>
</comment>
<dbReference type="InterPro" id="IPR021765">
    <property type="entry name" value="UstYa-like"/>
</dbReference>
<name>A0AAD7AG53_9AGAR</name>
<evidence type="ECO:0000256" key="3">
    <source>
        <dbReference type="SAM" id="Phobius"/>
    </source>
</evidence>
<keyword evidence="3" id="KW-1133">Transmembrane helix</keyword>
<evidence type="ECO:0000256" key="2">
    <source>
        <dbReference type="ARBA" id="ARBA00035112"/>
    </source>
</evidence>
<gene>
    <name evidence="4" type="ORF">DFH08DRAFT_850470</name>
</gene>
<keyword evidence="3" id="KW-0812">Transmembrane</keyword>
<dbReference type="GO" id="GO:0043386">
    <property type="term" value="P:mycotoxin biosynthetic process"/>
    <property type="evidence" value="ECO:0007669"/>
    <property type="project" value="InterPro"/>
</dbReference>
<evidence type="ECO:0000313" key="4">
    <source>
        <dbReference type="EMBL" id="KAJ7356903.1"/>
    </source>
</evidence>
<comment type="similarity">
    <text evidence="2">Belongs to the ustYa family.</text>
</comment>
<protein>
    <submittedName>
        <fullName evidence="4">Uncharacterized protein</fullName>
    </submittedName>
</protein>
<feature type="transmembrane region" description="Helical" evidence="3">
    <location>
        <begin position="30"/>
        <end position="53"/>
    </location>
</feature>
<dbReference type="Proteomes" id="UP001218218">
    <property type="component" value="Unassembled WGS sequence"/>
</dbReference>
<evidence type="ECO:0000313" key="5">
    <source>
        <dbReference type="Proteomes" id="UP001218218"/>
    </source>
</evidence>
<accession>A0AAD7AG53</accession>
<keyword evidence="3" id="KW-0472">Membrane</keyword>
<reference evidence="4" key="1">
    <citation type="submission" date="2023-03" db="EMBL/GenBank/DDBJ databases">
        <title>Massive genome expansion in bonnet fungi (Mycena s.s.) driven by repeated elements and novel gene families across ecological guilds.</title>
        <authorList>
            <consortium name="Lawrence Berkeley National Laboratory"/>
            <person name="Harder C.B."/>
            <person name="Miyauchi S."/>
            <person name="Viragh M."/>
            <person name="Kuo A."/>
            <person name="Thoen E."/>
            <person name="Andreopoulos B."/>
            <person name="Lu D."/>
            <person name="Skrede I."/>
            <person name="Drula E."/>
            <person name="Henrissat B."/>
            <person name="Morin E."/>
            <person name="Kohler A."/>
            <person name="Barry K."/>
            <person name="LaButti K."/>
            <person name="Morin E."/>
            <person name="Salamov A."/>
            <person name="Lipzen A."/>
            <person name="Mereny Z."/>
            <person name="Hegedus B."/>
            <person name="Baldrian P."/>
            <person name="Stursova M."/>
            <person name="Weitz H."/>
            <person name="Taylor A."/>
            <person name="Grigoriev I.V."/>
            <person name="Nagy L.G."/>
            <person name="Martin F."/>
            <person name="Kauserud H."/>
        </authorList>
    </citation>
    <scope>NUCLEOTIDE SEQUENCE</scope>
    <source>
        <strain evidence="4">CBHHK002</strain>
    </source>
</reference>
<dbReference type="Pfam" id="PF11807">
    <property type="entry name" value="UstYa"/>
    <property type="match status" value="1"/>
</dbReference>
<dbReference type="AlphaFoldDB" id="A0AAD7AG53"/>
<proteinExistence type="inferred from homology"/>
<organism evidence="4 5">
    <name type="scientific">Mycena albidolilacea</name>
    <dbReference type="NCBI Taxonomy" id="1033008"/>
    <lineage>
        <taxon>Eukaryota</taxon>
        <taxon>Fungi</taxon>
        <taxon>Dikarya</taxon>
        <taxon>Basidiomycota</taxon>
        <taxon>Agaricomycotina</taxon>
        <taxon>Agaricomycetes</taxon>
        <taxon>Agaricomycetidae</taxon>
        <taxon>Agaricales</taxon>
        <taxon>Marasmiineae</taxon>
        <taxon>Mycenaceae</taxon>
        <taxon>Mycena</taxon>
    </lineage>
</organism>
<dbReference type="PANTHER" id="PTHR33365:SF4">
    <property type="entry name" value="CYCLOCHLOROTINE BIOSYNTHESIS PROTEIN O"/>
    <property type="match status" value="1"/>
</dbReference>
<dbReference type="EMBL" id="JARIHO010000008">
    <property type="protein sequence ID" value="KAJ7356903.1"/>
    <property type="molecule type" value="Genomic_DNA"/>
</dbReference>
<keyword evidence="5" id="KW-1185">Reference proteome</keyword>
<comment type="caution">
    <text evidence="4">The sequence shown here is derived from an EMBL/GenBank/DDBJ whole genome shotgun (WGS) entry which is preliminary data.</text>
</comment>
<sequence length="265" mass="30524">MKFSYTALRDRSTISLQDSAHEQRTVSHRLFLLLSVGLIISVSLNFATLYIWFYSNGPFNPLFPQALYSPAQDVLEYKSVKFHSGFGPDMPIYDQPPSDEVDRAWEGLYEFAYSKIPRNQAVRLANKTYPILGDNPATYMLALDVFHELHCLVNFSSSNCAQRPILPQDEIRKAMYPDYYPHTSEGINTNHMHHCLSSLRQSIMCTADISTIVWQWSEKSQAAKERSDILHTCRDFEKIQEWGKKHFAGTMQDMTIFIPDDLNIP</sequence>
<evidence type="ECO:0000256" key="1">
    <source>
        <dbReference type="ARBA" id="ARBA00004685"/>
    </source>
</evidence>